<comment type="subcellular location">
    <subcellularLocation>
        <location evidence="1">Cell inner membrane</location>
        <topology evidence="1">Multi-pass membrane protein</topology>
    </subcellularLocation>
</comment>
<dbReference type="AlphaFoldDB" id="A0AAN9BNI8"/>
<feature type="transmembrane region" description="Helical" evidence="9">
    <location>
        <begin position="151"/>
        <end position="176"/>
    </location>
</feature>
<keyword evidence="11" id="KW-1185">Reference proteome</keyword>
<organism evidence="10 11">
    <name type="scientific">Littorina saxatilis</name>
    <dbReference type="NCBI Taxonomy" id="31220"/>
    <lineage>
        <taxon>Eukaryota</taxon>
        <taxon>Metazoa</taxon>
        <taxon>Spiralia</taxon>
        <taxon>Lophotrochozoa</taxon>
        <taxon>Mollusca</taxon>
        <taxon>Gastropoda</taxon>
        <taxon>Caenogastropoda</taxon>
        <taxon>Littorinimorpha</taxon>
        <taxon>Littorinoidea</taxon>
        <taxon>Littorinidae</taxon>
        <taxon>Littorina</taxon>
    </lineage>
</organism>
<reference evidence="10 11" key="1">
    <citation type="submission" date="2024-02" db="EMBL/GenBank/DDBJ databases">
        <title>Chromosome-scale genome assembly of the rough periwinkle Littorina saxatilis.</title>
        <authorList>
            <person name="De Jode A."/>
            <person name="Faria R."/>
            <person name="Formenti G."/>
            <person name="Sims Y."/>
            <person name="Smith T.P."/>
            <person name="Tracey A."/>
            <person name="Wood J.M.D."/>
            <person name="Zagrodzka Z.B."/>
            <person name="Johannesson K."/>
            <person name="Butlin R.K."/>
            <person name="Leder E.H."/>
        </authorList>
    </citation>
    <scope>NUCLEOTIDE SEQUENCE [LARGE SCALE GENOMIC DNA]</scope>
    <source>
        <strain evidence="10">Snail1</strain>
        <tissue evidence="10">Muscle</tissue>
    </source>
</reference>
<feature type="compositionally biased region" description="Polar residues" evidence="8">
    <location>
        <begin position="1"/>
        <end position="14"/>
    </location>
</feature>
<feature type="region of interest" description="Disordered" evidence="8">
    <location>
        <begin position="1"/>
        <end position="60"/>
    </location>
</feature>
<proteinExistence type="predicted"/>
<feature type="transmembrane region" description="Helical" evidence="9">
    <location>
        <begin position="281"/>
        <end position="303"/>
    </location>
</feature>
<evidence type="ECO:0000256" key="4">
    <source>
        <dbReference type="ARBA" id="ARBA00022519"/>
    </source>
</evidence>
<dbReference type="GO" id="GO:0005886">
    <property type="term" value="C:plasma membrane"/>
    <property type="evidence" value="ECO:0007669"/>
    <property type="project" value="UniProtKB-SubCell"/>
</dbReference>
<dbReference type="Pfam" id="PF04143">
    <property type="entry name" value="Sulf_transp"/>
    <property type="match status" value="1"/>
</dbReference>
<keyword evidence="5 9" id="KW-0812">Transmembrane</keyword>
<keyword evidence="4" id="KW-0997">Cell inner membrane</keyword>
<accession>A0AAN9BNI8</accession>
<feature type="transmembrane region" description="Helical" evidence="9">
    <location>
        <begin position="76"/>
        <end position="94"/>
    </location>
</feature>
<dbReference type="PANTHER" id="PTHR30574:SF1">
    <property type="entry name" value="SULPHUR TRANSPORT DOMAIN-CONTAINING PROTEIN"/>
    <property type="match status" value="1"/>
</dbReference>
<dbReference type="InterPro" id="IPR007272">
    <property type="entry name" value="Sulf_transp_TsuA/YedE"/>
</dbReference>
<feature type="transmembrane region" description="Helical" evidence="9">
    <location>
        <begin position="114"/>
        <end position="139"/>
    </location>
</feature>
<dbReference type="Proteomes" id="UP001374579">
    <property type="component" value="Unassembled WGS sequence"/>
</dbReference>
<evidence type="ECO:0000256" key="2">
    <source>
        <dbReference type="ARBA" id="ARBA00022448"/>
    </source>
</evidence>
<feature type="transmembrane region" description="Helical" evidence="9">
    <location>
        <begin position="369"/>
        <end position="391"/>
    </location>
</feature>
<feature type="transmembrane region" description="Helical" evidence="9">
    <location>
        <begin position="346"/>
        <end position="363"/>
    </location>
</feature>
<sequence length="445" mass="46599">MSTVVPHNGGTANTGFAARNPSDTDTHPPSHPTHTFGNQKEKQPLGVDDPSGSVDGKSTCRVATSSSSSAAAIVKLLSKLLGAMLLGFVFGIAMEKTRVFEPKSVRLQMVFEKWIMLKMFLAALASSLLSISILSLIPLTREKYRHASDEFVTCVASKGVVTSCLGPCLLGVGMTLSGACPGMVLVQVGTWTPNAIFTLIGCLVGALLYGMLAPCIEGLLRPREPLTHQQLHTTLGKPFAALAIPTGLCVAVVVILLEVFLDYRDDLENPEKLSDNIATTIAWSPYAGGILVGLLQIPMILLLEDTIGGSSSYVTVMSQWVVTSQLQQRFPYLAAKRTGLSNWWQVLYVGGAILGGLASAAASDSLATVQGVGVAEAVCGGVVMLLGARLAGGCTSGHGISGVGLLAWLSFLAVPCMFGGAIATAYIMRAADCSLDRLVNSTLTV</sequence>
<evidence type="ECO:0000313" key="10">
    <source>
        <dbReference type="EMBL" id="KAK7108480.1"/>
    </source>
</evidence>
<evidence type="ECO:0000256" key="8">
    <source>
        <dbReference type="SAM" id="MobiDB-lite"/>
    </source>
</evidence>
<evidence type="ECO:0000313" key="11">
    <source>
        <dbReference type="Proteomes" id="UP001374579"/>
    </source>
</evidence>
<protein>
    <recommendedName>
        <fullName evidence="12">Sulphur transport domain-containing protein</fullName>
    </recommendedName>
</protein>
<evidence type="ECO:0008006" key="12">
    <source>
        <dbReference type="Google" id="ProtNLM"/>
    </source>
</evidence>
<evidence type="ECO:0000256" key="1">
    <source>
        <dbReference type="ARBA" id="ARBA00004429"/>
    </source>
</evidence>
<feature type="transmembrane region" description="Helical" evidence="9">
    <location>
        <begin position="196"/>
        <end position="219"/>
    </location>
</feature>
<evidence type="ECO:0000256" key="6">
    <source>
        <dbReference type="ARBA" id="ARBA00022989"/>
    </source>
</evidence>
<keyword evidence="2" id="KW-0813">Transport</keyword>
<evidence type="ECO:0000256" key="5">
    <source>
        <dbReference type="ARBA" id="ARBA00022692"/>
    </source>
</evidence>
<keyword evidence="6 9" id="KW-1133">Transmembrane helix</keyword>
<evidence type="ECO:0000256" key="9">
    <source>
        <dbReference type="SAM" id="Phobius"/>
    </source>
</evidence>
<evidence type="ECO:0000256" key="3">
    <source>
        <dbReference type="ARBA" id="ARBA00022475"/>
    </source>
</evidence>
<evidence type="ECO:0000256" key="7">
    <source>
        <dbReference type="ARBA" id="ARBA00023136"/>
    </source>
</evidence>
<dbReference type="EMBL" id="JBAMIC010000004">
    <property type="protein sequence ID" value="KAK7108480.1"/>
    <property type="molecule type" value="Genomic_DNA"/>
</dbReference>
<feature type="transmembrane region" description="Helical" evidence="9">
    <location>
        <begin position="403"/>
        <end position="428"/>
    </location>
</feature>
<name>A0AAN9BNI8_9CAEN</name>
<keyword evidence="7 9" id="KW-0472">Membrane</keyword>
<keyword evidence="3" id="KW-1003">Cell membrane</keyword>
<feature type="transmembrane region" description="Helical" evidence="9">
    <location>
        <begin position="239"/>
        <end position="261"/>
    </location>
</feature>
<dbReference type="PANTHER" id="PTHR30574">
    <property type="entry name" value="INNER MEMBRANE PROTEIN YEDE"/>
    <property type="match status" value="1"/>
</dbReference>
<comment type="caution">
    <text evidence="10">The sequence shown here is derived from an EMBL/GenBank/DDBJ whole genome shotgun (WGS) entry which is preliminary data.</text>
</comment>
<gene>
    <name evidence="10" type="ORF">V1264_016215</name>
</gene>